<dbReference type="Pfam" id="PF13556">
    <property type="entry name" value="HTH_30"/>
    <property type="match status" value="1"/>
</dbReference>
<organism evidence="3 4">
    <name type="scientific">Quadrisphaera setariae</name>
    <dbReference type="NCBI Taxonomy" id="2593304"/>
    <lineage>
        <taxon>Bacteria</taxon>
        <taxon>Bacillati</taxon>
        <taxon>Actinomycetota</taxon>
        <taxon>Actinomycetes</taxon>
        <taxon>Kineosporiales</taxon>
        <taxon>Kineosporiaceae</taxon>
        <taxon>Quadrisphaera</taxon>
    </lineage>
</organism>
<protein>
    <recommendedName>
        <fullName evidence="5">PucR C-terminal helix-turn-helix domain-containing protein</fullName>
    </recommendedName>
</protein>
<dbReference type="Gene3D" id="1.10.10.2840">
    <property type="entry name" value="PucR C-terminal helix-turn-helix domain"/>
    <property type="match status" value="1"/>
</dbReference>
<dbReference type="OrthoDB" id="3170447at2"/>
<accession>A0A5C8ZER5</accession>
<dbReference type="PANTHER" id="PTHR33744:SF17">
    <property type="entry name" value="CONSERVED PROTEIN"/>
    <property type="match status" value="1"/>
</dbReference>
<evidence type="ECO:0000259" key="2">
    <source>
        <dbReference type="Pfam" id="PF13556"/>
    </source>
</evidence>
<dbReference type="InterPro" id="IPR051448">
    <property type="entry name" value="CdaR-like_regulators"/>
</dbReference>
<name>A0A5C8ZER5_9ACTN</name>
<dbReference type="EMBL" id="VKAC01000005">
    <property type="protein sequence ID" value="TXR56322.1"/>
    <property type="molecule type" value="Genomic_DNA"/>
</dbReference>
<dbReference type="InterPro" id="IPR012914">
    <property type="entry name" value="PucR_dom"/>
</dbReference>
<sequence length="373" mass="37811">MLRVLRSAGAGGQAAEDTGPTVAELVAEPSLGLTALLPGVAGAAVRWAHATELVDPSPYLRGGELVCTVGQALDDDDACAAFTAAVGGAGSVGVCFGVGDVHAEVPPALLAGCAAHGLALLVAGPGTPFMGLTEHLASLRVRAAVAGGRAGQLLELLTEGQLAPEAMLPALVDAGLGRAHLRASAWPLGAARDLALAVAAAPHLLATEGEAVLLVTSDDLDLATIADELDVPWGAVGPTPWRELGAALRRARAELAAALTAQAAEAIGAARGRATLAALVAGQPPEVLAPFVDALLRPLAEADRRRDSGLLDTLRAFLAADGSLVSVARSQYLHVNSVRHRLSRIRELTGTDPTTLQGATAFTVALLASQQRR</sequence>
<evidence type="ECO:0008006" key="5">
    <source>
        <dbReference type="Google" id="ProtNLM"/>
    </source>
</evidence>
<reference evidence="3 4" key="1">
    <citation type="submission" date="2019-07" db="EMBL/GenBank/DDBJ databases">
        <title>Quadrisphaera sp. strain DD2A genome sequencing and assembly.</title>
        <authorList>
            <person name="Kim I."/>
        </authorList>
    </citation>
    <scope>NUCLEOTIDE SEQUENCE [LARGE SCALE GENOMIC DNA]</scope>
    <source>
        <strain evidence="3 4">DD2A</strain>
    </source>
</reference>
<proteinExistence type="predicted"/>
<gene>
    <name evidence="3" type="ORF">FMM08_09400</name>
</gene>
<dbReference type="Pfam" id="PF07905">
    <property type="entry name" value="PucR"/>
    <property type="match status" value="1"/>
</dbReference>
<dbReference type="Proteomes" id="UP000321234">
    <property type="component" value="Unassembled WGS sequence"/>
</dbReference>
<comment type="caution">
    <text evidence="3">The sequence shown here is derived from an EMBL/GenBank/DDBJ whole genome shotgun (WGS) entry which is preliminary data.</text>
</comment>
<dbReference type="InterPro" id="IPR025736">
    <property type="entry name" value="PucR_C-HTH_dom"/>
</dbReference>
<feature type="domain" description="Purine catabolism PurC-like" evidence="1">
    <location>
        <begin position="25"/>
        <end position="136"/>
    </location>
</feature>
<evidence type="ECO:0000259" key="1">
    <source>
        <dbReference type="Pfam" id="PF07905"/>
    </source>
</evidence>
<dbReference type="InterPro" id="IPR042070">
    <property type="entry name" value="PucR_C-HTH_sf"/>
</dbReference>
<evidence type="ECO:0000313" key="4">
    <source>
        <dbReference type="Proteomes" id="UP000321234"/>
    </source>
</evidence>
<keyword evidence="4" id="KW-1185">Reference proteome</keyword>
<feature type="domain" description="PucR C-terminal helix-turn-helix" evidence="2">
    <location>
        <begin position="310"/>
        <end position="368"/>
    </location>
</feature>
<evidence type="ECO:0000313" key="3">
    <source>
        <dbReference type="EMBL" id="TXR56322.1"/>
    </source>
</evidence>
<dbReference type="PANTHER" id="PTHR33744">
    <property type="entry name" value="CARBOHYDRATE DIACID REGULATOR"/>
    <property type="match status" value="1"/>
</dbReference>
<dbReference type="AlphaFoldDB" id="A0A5C8ZER5"/>